<sequence length="70" mass="8350">MSQSKLNTKNILFLNNPIFLIIFYLILIQFCFASKLNNQQQRLVNSPLLNHKINIRSEQEEEKNEQKMIN</sequence>
<gene>
    <name evidence="2" type="ORF">MENT_LOCUS41101</name>
</gene>
<reference evidence="2 3" key="1">
    <citation type="submission" date="2020-08" db="EMBL/GenBank/DDBJ databases">
        <authorList>
            <person name="Koutsovoulos G."/>
            <person name="Danchin GJ E."/>
        </authorList>
    </citation>
    <scope>NUCLEOTIDE SEQUENCE [LARGE SCALE GENOMIC DNA]</scope>
</reference>
<feature type="transmembrane region" description="Helical" evidence="1">
    <location>
        <begin position="12"/>
        <end position="33"/>
    </location>
</feature>
<dbReference type="EMBL" id="CAJEWN010000693">
    <property type="protein sequence ID" value="CAD2188448.1"/>
    <property type="molecule type" value="Genomic_DNA"/>
</dbReference>
<keyword evidence="1" id="KW-1133">Transmembrane helix</keyword>
<keyword evidence="1" id="KW-0472">Membrane</keyword>
<evidence type="ECO:0000313" key="3">
    <source>
        <dbReference type="Proteomes" id="UP000580250"/>
    </source>
</evidence>
<protein>
    <submittedName>
        <fullName evidence="2">Uncharacterized protein</fullName>
    </submittedName>
</protein>
<dbReference type="AlphaFoldDB" id="A0A6V7WN45"/>
<evidence type="ECO:0000256" key="1">
    <source>
        <dbReference type="SAM" id="Phobius"/>
    </source>
</evidence>
<evidence type="ECO:0000313" key="2">
    <source>
        <dbReference type="EMBL" id="CAD2188448.1"/>
    </source>
</evidence>
<name>A0A6V7WN45_MELEN</name>
<accession>A0A6V7WN45</accession>
<comment type="caution">
    <text evidence="2">The sequence shown here is derived from an EMBL/GenBank/DDBJ whole genome shotgun (WGS) entry which is preliminary data.</text>
</comment>
<organism evidence="2 3">
    <name type="scientific">Meloidogyne enterolobii</name>
    <name type="common">Root-knot nematode worm</name>
    <name type="synonym">Meloidogyne mayaguensis</name>
    <dbReference type="NCBI Taxonomy" id="390850"/>
    <lineage>
        <taxon>Eukaryota</taxon>
        <taxon>Metazoa</taxon>
        <taxon>Ecdysozoa</taxon>
        <taxon>Nematoda</taxon>
        <taxon>Chromadorea</taxon>
        <taxon>Rhabditida</taxon>
        <taxon>Tylenchina</taxon>
        <taxon>Tylenchomorpha</taxon>
        <taxon>Tylenchoidea</taxon>
        <taxon>Meloidogynidae</taxon>
        <taxon>Meloidogyninae</taxon>
        <taxon>Meloidogyne</taxon>
    </lineage>
</organism>
<dbReference type="Proteomes" id="UP000580250">
    <property type="component" value="Unassembled WGS sequence"/>
</dbReference>
<proteinExistence type="predicted"/>
<keyword evidence="1" id="KW-0812">Transmembrane</keyword>